<feature type="transmembrane region" description="Helical" evidence="1">
    <location>
        <begin position="187"/>
        <end position="209"/>
    </location>
</feature>
<dbReference type="Proteomes" id="UP000219573">
    <property type="component" value="Unassembled WGS sequence"/>
</dbReference>
<accession>A0A285ILL0</accession>
<keyword evidence="1" id="KW-1133">Transmembrane helix</keyword>
<dbReference type="AlphaFoldDB" id="A0A285ILL0"/>
<gene>
    <name evidence="2" type="ORF">SAMN06265827_1605</name>
</gene>
<sequence length="210" mass="24806">MVIFMPILFLISGVNLLVNRNYVYNMNFVARVISFIIIILYNTELNLKVNPPLFNYSTQKEQILIYYIYAFLFLGICYLVADVNFKILNRGKTVREYVWFNPNLAGVIKVILRILKQNDYKYKIVNKDSLIEITTDQITILLKKKFNFSIAFKYLYPKKNIDNDQINTLIDEINQEILNFKDKNYSAGIFFIIISLVLFIAFRILLTIYT</sequence>
<organism evidence="2 3">
    <name type="scientific">Orenia metallireducens</name>
    <dbReference type="NCBI Taxonomy" id="1413210"/>
    <lineage>
        <taxon>Bacteria</taxon>
        <taxon>Bacillati</taxon>
        <taxon>Bacillota</taxon>
        <taxon>Clostridia</taxon>
        <taxon>Halanaerobiales</taxon>
        <taxon>Halobacteroidaceae</taxon>
        <taxon>Orenia</taxon>
    </lineage>
</organism>
<keyword evidence="1" id="KW-0812">Transmembrane</keyword>
<name>A0A285ILL0_9FIRM</name>
<keyword evidence="3" id="KW-1185">Reference proteome</keyword>
<proteinExistence type="predicted"/>
<evidence type="ECO:0000313" key="2">
    <source>
        <dbReference type="EMBL" id="SNY47861.1"/>
    </source>
</evidence>
<evidence type="ECO:0000256" key="1">
    <source>
        <dbReference type="SAM" id="Phobius"/>
    </source>
</evidence>
<feature type="transmembrane region" description="Helical" evidence="1">
    <location>
        <begin position="26"/>
        <end position="43"/>
    </location>
</feature>
<protein>
    <submittedName>
        <fullName evidence="2">Uncharacterized protein</fullName>
    </submittedName>
</protein>
<evidence type="ECO:0000313" key="3">
    <source>
        <dbReference type="Proteomes" id="UP000219573"/>
    </source>
</evidence>
<dbReference type="EMBL" id="OBDZ01000060">
    <property type="protein sequence ID" value="SNY47861.1"/>
    <property type="molecule type" value="Genomic_DNA"/>
</dbReference>
<keyword evidence="1" id="KW-0472">Membrane</keyword>
<reference evidence="3" key="1">
    <citation type="submission" date="2017-09" db="EMBL/GenBank/DDBJ databases">
        <authorList>
            <person name="Varghese N."/>
            <person name="Submissions S."/>
        </authorList>
    </citation>
    <scope>NUCLEOTIDE SEQUENCE [LARGE SCALE GENOMIC DNA]</scope>
    <source>
        <strain evidence="3">MSL47</strain>
    </source>
</reference>
<dbReference type="RefSeq" id="WP_097019682.1">
    <property type="nucleotide sequence ID" value="NZ_OBDZ01000060.1"/>
</dbReference>
<feature type="transmembrane region" description="Helical" evidence="1">
    <location>
        <begin position="64"/>
        <end position="85"/>
    </location>
</feature>